<name>A0ABD3PLE1_9STRA</name>
<evidence type="ECO:0000256" key="1">
    <source>
        <dbReference type="SAM" id="Coils"/>
    </source>
</evidence>
<feature type="coiled-coil region" evidence="1">
    <location>
        <begin position="337"/>
        <end position="469"/>
    </location>
</feature>
<feature type="compositionally biased region" description="Polar residues" evidence="2">
    <location>
        <begin position="992"/>
        <end position="1010"/>
    </location>
</feature>
<evidence type="ECO:0000313" key="3">
    <source>
        <dbReference type="EMBL" id="KAL3788561.1"/>
    </source>
</evidence>
<dbReference type="Proteomes" id="UP001530315">
    <property type="component" value="Unassembled WGS sequence"/>
</dbReference>
<keyword evidence="1" id="KW-0175">Coiled coil</keyword>
<dbReference type="AlphaFoldDB" id="A0ABD3PLE1"/>
<proteinExistence type="predicted"/>
<gene>
    <name evidence="3" type="ORF">ACHAW5_009407</name>
</gene>
<feature type="region of interest" description="Disordered" evidence="2">
    <location>
        <begin position="992"/>
        <end position="1014"/>
    </location>
</feature>
<comment type="caution">
    <text evidence="3">The sequence shown here is derived from an EMBL/GenBank/DDBJ whole genome shotgun (WGS) entry which is preliminary data.</text>
</comment>
<evidence type="ECO:0008006" key="5">
    <source>
        <dbReference type="Google" id="ProtNLM"/>
    </source>
</evidence>
<feature type="region of interest" description="Disordered" evidence="2">
    <location>
        <begin position="1038"/>
        <end position="1070"/>
    </location>
</feature>
<sequence length="1275" mass="140336">MRLQKKIASLETDLRKKNAECASLQSSLDFMSKGAEQSTHDAVRMYAMGALAMTEARSGAGGVAHSATMTPRGTPARSSPAGRGARRSLDGEMKLEGNDPDRGGDDDEDDDGEDGNDDDEEDECKEEEGVVNLAAAAVSRALVERNDELKRQLSDLTSANADLRHQISEIDERMSNITQRFERASENYQNEKQARSDEVKSLNSEKAVLISQLSSLERELKILQDRVFDKSSSQEQTHVTLAKLRAELTSLKRKNEELVNDKMELENTLEDLVLDKEQLGQEKETLEDQLEELKIDLESAQLELEDVKAQHEVGRDVDGEVEGGAPDGLEASQEHVAHSLTLQNNRLRTALIRLREQSELERNELQRQLKSYQSDSANNNDLRIELAELRKSHASTLAEMQDLKDMIDQTSALEETIEALSDKVWNLEETNANLERTIRELEESAEIAAEMEEVQAEELKVVLRDLEGRDALVRNLEEAIRMQRRREEDFQRYVSEFRASIIALKQEKAALLAATNDDRGDKANLLATSKKALAQASQLASDAAEARQRSSDAAFQTIAARSATYLSQRLETLLPNAVVSAELAAMKGEMSLAKVADKASLSLTAVEEAFNKAIAKGSMGISEFNTLDEDASMAISDAASQQIEVVNHQAMFASITIEAATVALRLMAAGQWPDLLSEDMSTDLGSVVLHSIADLDMALSDQLTLLKSEGLLSPMRSSLTDLDQSVRNTRLALFGSTDESGQTVIPVDWKPPGWEALKNLSLGRFACLGVTAALCSAVSPMDDTEDEPPPATPRNLADILTKAKQSCASILDVCKKLSGLELSDSDILASLDELSHQFQYGSKSLFECVKTALSKQFVNSEELTDISLLLEKVFTSVRLLAALVRKAELDQHDTKHHHYLSAEFGDSWLGVTEIVSQVRNVNGDPDDVNYLMRARAIENKLAEAVENEPKLAIAEAKIAGLEKKLSSRAKEIDMQCRRLAELETLLARVSSATSMSPMKGSMSSTPSGASAETHKLKEEVRVLQEALDVMQKQSEEYEREIRSLKDKSRPTRSNVRTAGGSRATPKSSSMDLEATLNQLGQASGSKPPGSTSRDVLLESVSLETALFRPALTSAVQSSIYWKSKAMGSALSKLAPLNISTCNRARKALDNLFSLNRYAETNETDRMNEIALAKSEVRLVKASFSIVDLSKNDISAREQLNCEEEKIRIAERRLLDAASCFSAKTDFLSSLSPKLEKIEGNLAGRITLPCRDGSEYALPMMVNSADLRNFHSFLLQ</sequence>
<dbReference type="PANTHER" id="PTHR43941">
    <property type="entry name" value="STRUCTURAL MAINTENANCE OF CHROMOSOMES PROTEIN 2"/>
    <property type="match status" value="1"/>
</dbReference>
<evidence type="ECO:0000256" key="2">
    <source>
        <dbReference type="SAM" id="MobiDB-lite"/>
    </source>
</evidence>
<organism evidence="3 4">
    <name type="scientific">Stephanodiscus triporus</name>
    <dbReference type="NCBI Taxonomy" id="2934178"/>
    <lineage>
        <taxon>Eukaryota</taxon>
        <taxon>Sar</taxon>
        <taxon>Stramenopiles</taxon>
        <taxon>Ochrophyta</taxon>
        <taxon>Bacillariophyta</taxon>
        <taxon>Coscinodiscophyceae</taxon>
        <taxon>Thalassiosirophycidae</taxon>
        <taxon>Stephanodiscales</taxon>
        <taxon>Stephanodiscaceae</taxon>
        <taxon>Stephanodiscus</taxon>
    </lineage>
</organism>
<feature type="compositionally biased region" description="Basic and acidic residues" evidence="2">
    <location>
        <begin position="1038"/>
        <end position="1049"/>
    </location>
</feature>
<feature type="region of interest" description="Disordered" evidence="2">
    <location>
        <begin position="57"/>
        <end position="130"/>
    </location>
</feature>
<feature type="coiled-coil region" evidence="1">
    <location>
        <begin position="139"/>
        <end position="310"/>
    </location>
</feature>
<keyword evidence="4" id="KW-1185">Reference proteome</keyword>
<feature type="compositionally biased region" description="Acidic residues" evidence="2">
    <location>
        <begin position="104"/>
        <end position="126"/>
    </location>
</feature>
<protein>
    <recommendedName>
        <fullName evidence="5">Dynein associated protein domain-containing protein</fullName>
    </recommendedName>
</protein>
<feature type="compositionally biased region" description="Basic and acidic residues" evidence="2">
    <location>
        <begin position="87"/>
        <end position="103"/>
    </location>
</feature>
<reference evidence="3 4" key="1">
    <citation type="submission" date="2024-10" db="EMBL/GenBank/DDBJ databases">
        <title>Updated reference genomes for cyclostephanoid diatoms.</title>
        <authorList>
            <person name="Roberts W.R."/>
            <person name="Alverson A.J."/>
        </authorList>
    </citation>
    <scope>NUCLEOTIDE SEQUENCE [LARGE SCALE GENOMIC DNA]</scope>
    <source>
        <strain evidence="3 4">AJA276-08</strain>
    </source>
</reference>
<accession>A0ABD3PLE1</accession>
<dbReference type="PANTHER" id="PTHR43941:SF1">
    <property type="entry name" value="STRUCTURAL MAINTENANCE OF CHROMOSOMES PROTEIN 2"/>
    <property type="match status" value="1"/>
</dbReference>
<dbReference type="EMBL" id="JALLAZ020000722">
    <property type="protein sequence ID" value="KAL3788561.1"/>
    <property type="molecule type" value="Genomic_DNA"/>
</dbReference>
<evidence type="ECO:0000313" key="4">
    <source>
        <dbReference type="Proteomes" id="UP001530315"/>
    </source>
</evidence>